<evidence type="ECO:0000313" key="3">
    <source>
        <dbReference type="EMBL" id="MBI1495189.1"/>
    </source>
</evidence>
<evidence type="ECO:0000256" key="1">
    <source>
        <dbReference type="ARBA" id="ARBA00010634"/>
    </source>
</evidence>
<keyword evidence="2" id="KW-0732">Signal</keyword>
<dbReference type="GO" id="GO:0016020">
    <property type="term" value="C:membrane"/>
    <property type="evidence" value="ECO:0007669"/>
    <property type="project" value="InterPro"/>
</dbReference>
<dbReference type="PROSITE" id="PS51257">
    <property type="entry name" value="PROKAR_LIPOPROTEIN"/>
    <property type="match status" value="1"/>
</dbReference>
<dbReference type="PANTHER" id="PTHR30035">
    <property type="entry name" value="LIPOPROTEIN VACJ-RELATED"/>
    <property type="match status" value="1"/>
</dbReference>
<dbReference type="Proteomes" id="UP000640583">
    <property type="component" value="Unassembled WGS sequence"/>
</dbReference>
<keyword evidence="4" id="KW-1185">Reference proteome</keyword>
<sequence>MSKVLTLVSTAAFLAACSQDGDGVGVRDPHEDANRRTHNFNLAVDKAILQPASNAYGRGLSRETRQGVGRVASNFALPGRVVNNLLQLDLEGATRNSFRFLINSTLGFGGIGDPAGNDFGLEEETTDFGETLYKWGFGEGRYVELPLVGPSTERHTVGRVVDLFTNPLGYALDSPENLLSPTATGLSRIGDRYEYASTINALLYESEDSYAQARNLYLQNRRFELGIEVTEEEVDEIDALFEELYGE</sequence>
<comment type="caution">
    <text evidence="3">The sequence shown here is derived from an EMBL/GenBank/DDBJ whole genome shotgun (WGS) entry which is preliminary data.</text>
</comment>
<gene>
    <name evidence="3" type="ORF">H1D41_16205</name>
</gene>
<dbReference type="Pfam" id="PF04333">
    <property type="entry name" value="MlaA"/>
    <property type="match status" value="1"/>
</dbReference>
<dbReference type="AlphaFoldDB" id="A0A8J7LLY0"/>
<proteinExistence type="inferred from homology"/>
<protein>
    <submittedName>
        <fullName evidence="3">VacJ family lipoprotein</fullName>
    </submittedName>
</protein>
<dbReference type="InterPro" id="IPR007428">
    <property type="entry name" value="MlaA"/>
</dbReference>
<accession>A0A8J7LLY0</accession>
<evidence type="ECO:0000313" key="4">
    <source>
        <dbReference type="Proteomes" id="UP000640583"/>
    </source>
</evidence>
<dbReference type="PRINTS" id="PR01805">
    <property type="entry name" value="VACJLIPOPROT"/>
</dbReference>
<dbReference type="EMBL" id="JADCKQ010000015">
    <property type="protein sequence ID" value="MBI1495189.1"/>
    <property type="molecule type" value="Genomic_DNA"/>
</dbReference>
<reference evidence="3" key="1">
    <citation type="submission" date="2020-10" db="EMBL/GenBank/DDBJ databases">
        <title>Paenihalocynthiibacter styelae gen. nov., sp. nov., isolated from stalked sea squirt Styela clava.</title>
        <authorList>
            <person name="Kim Y.-O."/>
            <person name="Yoon J.-H."/>
        </authorList>
    </citation>
    <scope>NUCLEOTIDE SEQUENCE</scope>
    <source>
        <strain evidence="3">MYP1-1</strain>
    </source>
</reference>
<evidence type="ECO:0000256" key="2">
    <source>
        <dbReference type="ARBA" id="ARBA00022729"/>
    </source>
</evidence>
<keyword evidence="3" id="KW-0449">Lipoprotein</keyword>
<dbReference type="PANTHER" id="PTHR30035:SF3">
    <property type="entry name" value="INTERMEMBRANE PHOSPHOLIPID TRANSPORT SYSTEM LIPOPROTEIN MLAA"/>
    <property type="match status" value="1"/>
</dbReference>
<name>A0A8J7LLY0_9RHOB</name>
<dbReference type="GO" id="GO:0120010">
    <property type="term" value="P:intermembrane phospholipid transfer"/>
    <property type="evidence" value="ECO:0007669"/>
    <property type="project" value="TreeGrafter"/>
</dbReference>
<comment type="similarity">
    <text evidence="1">Belongs to the MlaA family.</text>
</comment>
<organism evidence="3 4">
    <name type="scientific">Halocynthiibacter styelae</name>
    <dbReference type="NCBI Taxonomy" id="2761955"/>
    <lineage>
        <taxon>Bacteria</taxon>
        <taxon>Pseudomonadati</taxon>
        <taxon>Pseudomonadota</taxon>
        <taxon>Alphaproteobacteria</taxon>
        <taxon>Rhodobacterales</taxon>
        <taxon>Paracoccaceae</taxon>
        <taxon>Halocynthiibacter</taxon>
    </lineage>
</organism>